<dbReference type="PANTHER" id="PTHR43280:SF2">
    <property type="entry name" value="HTH-TYPE TRANSCRIPTIONAL REGULATOR EXSA"/>
    <property type="match status" value="1"/>
</dbReference>
<evidence type="ECO:0000313" key="6">
    <source>
        <dbReference type="Proteomes" id="UP000035900"/>
    </source>
</evidence>
<dbReference type="InterPro" id="IPR018060">
    <property type="entry name" value="HTH_AraC"/>
</dbReference>
<dbReference type="InterPro" id="IPR011990">
    <property type="entry name" value="TPR-like_helical_dom_sf"/>
</dbReference>
<keyword evidence="3" id="KW-1133">Transmembrane helix</keyword>
<dbReference type="STRING" id="1304281.ACM44_14145"/>
<dbReference type="Gene3D" id="1.10.10.60">
    <property type="entry name" value="Homeodomain-like"/>
    <property type="match status" value="2"/>
</dbReference>
<dbReference type="SUPFAM" id="SSF48452">
    <property type="entry name" value="TPR-like"/>
    <property type="match status" value="1"/>
</dbReference>
<dbReference type="Gene3D" id="1.25.40.10">
    <property type="entry name" value="Tetratricopeptide repeat domain"/>
    <property type="match status" value="2"/>
</dbReference>
<keyword evidence="3" id="KW-0812">Transmembrane</keyword>
<proteinExistence type="predicted"/>
<dbReference type="Pfam" id="PF12833">
    <property type="entry name" value="HTH_18"/>
    <property type="match status" value="1"/>
</dbReference>
<dbReference type="PROSITE" id="PS01124">
    <property type="entry name" value="HTH_ARAC_FAMILY_2"/>
    <property type="match status" value="1"/>
</dbReference>
<dbReference type="InterPro" id="IPR019734">
    <property type="entry name" value="TPR_rpt"/>
</dbReference>
<evidence type="ECO:0000256" key="1">
    <source>
        <dbReference type="ARBA" id="ARBA00023125"/>
    </source>
</evidence>
<keyword evidence="3" id="KW-0472">Membrane</keyword>
<keyword evidence="1" id="KW-0238">DNA-binding</keyword>
<dbReference type="PATRIC" id="fig|1304281.5.peg.3074"/>
<feature type="transmembrane region" description="Helical" evidence="3">
    <location>
        <begin position="444"/>
        <end position="461"/>
    </location>
</feature>
<organism evidence="5 6">
    <name type="scientific">Chryseobacterium koreense CCUG 49689</name>
    <dbReference type="NCBI Taxonomy" id="1304281"/>
    <lineage>
        <taxon>Bacteria</taxon>
        <taxon>Pseudomonadati</taxon>
        <taxon>Bacteroidota</taxon>
        <taxon>Flavobacteriia</taxon>
        <taxon>Flavobacteriales</taxon>
        <taxon>Weeksellaceae</taxon>
        <taxon>Chryseobacterium group</taxon>
        <taxon>Chryseobacterium</taxon>
    </lineage>
</organism>
<reference evidence="5 6" key="1">
    <citation type="journal article" date="2004" name="Int. J. Syst. Evol. Microbiol.">
        <title>Kaistella koreensis gen. nov., sp. nov., a novel member of the Chryseobacterium-Bergeyella-Riemerella branch.</title>
        <authorList>
            <person name="Kim M.K."/>
            <person name="Im W.T."/>
            <person name="Shin Y.K."/>
            <person name="Lim J.H."/>
            <person name="Kim S.H."/>
            <person name="Lee B.C."/>
            <person name="Park M.Y."/>
            <person name="Lee K.Y."/>
            <person name="Lee S.T."/>
        </authorList>
    </citation>
    <scope>NUCLEOTIDE SEQUENCE [LARGE SCALE GENOMIC DNA]</scope>
    <source>
        <strain evidence="5 6">CCUG 49689</strain>
    </source>
</reference>
<dbReference type="PANTHER" id="PTHR43280">
    <property type="entry name" value="ARAC-FAMILY TRANSCRIPTIONAL REGULATOR"/>
    <property type="match status" value="1"/>
</dbReference>
<evidence type="ECO:0000256" key="2">
    <source>
        <dbReference type="SAM" id="MobiDB-lite"/>
    </source>
</evidence>
<sequence length="645" mass="75939">MPNRYPPKEPTEILMMKIVKIRKTIVKKGKPHQQTTHNQHIKNFREIRFFSYIWVSKASKVTEFRSFFLLIFLFTQLPFLSFAQPGEYLSEYSDYPALEKKIKSLENQPEQSMVYVEMFIRKAKKEGNADNIHKGYLFATFNSREEIQLKYGDSLIVSSIKLNDRNKTGEALLSQALVYQGNENYEKSLEYTLDALKIFEETKNLYLINTAKYSIAEIKTFLGAYSESNTLFIETTEFFRNNQKRIGNTDYRLYYLYSLLGLIGTENRLKHFSESQNLIDEGKAYVSKNREFLGYFPYFVSSEGTNFYFQNNYPKAIEKLNEALKLYDDKWKHLTEKFYIGMSYYHLNQYDKAIPYLQLIEKDYDETGKLFPEFRPGFEAMIDIYKNKADKDLQLHYIDKLLIITKKENESREKIRTRLEKKMGETELLAAKKELENYKKWQKFAPIWIGTILIVAGLLFYRNRSKKLRKKISPHSEDQGFSTTETPETIALSLHNDAPFTAEPTEITPTTLPLTEPESSEPTDFSKYAPIRKETVLLIQKKLATFEEEKRFTYKNIKLSSLARDFGTNEKYISAIIKADKEKNFNEYLSDLRIDYFLQLLKIPENKLKSITELSEKTGFTNNEMFHKEFKKKFGVSVKQYFGKD</sequence>
<gene>
    <name evidence="5" type="ORF">ACM44_14145</name>
</gene>
<name>A0A0J7IV31_9FLAO</name>
<evidence type="ECO:0000256" key="3">
    <source>
        <dbReference type="SAM" id="Phobius"/>
    </source>
</evidence>
<protein>
    <recommendedName>
        <fullName evidence="4">HTH araC/xylS-type domain-containing protein</fullName>
    </recommendedName>
</protein>
<dbReference type="Proteomes" id="UP000035900">
    <property type="component" value="Unassembled WGS sequence"/>
</dbReference>
<comment type="caution">
    <text evidence="5">The sequence shown here is derived from an EMBL/GenBank/DDBJ whole genome shotgun (WGS) entry which is preliminary data.</text>
</comment>
<dbReference type="AlphaFoldDB" id="A0A0J7IV31"/>
<dbReference type="EMBL" id="LFNG01000035">
    <property type="protein sequence ID" value="KMQ70103.1"/>
    <property type="molecule type" value="Genomic_DNA"/>
</dbReference>
<feature type="region of interest" description="Disordered" evidence="2">
    <location>
        <begin position="505"/>
        <end position="525"/>
    </location>
</feature>
<feature type="domain" description="HTH araC/xylS-type" evidence="4">
    <location>
        <begin position="533"/>
        <end position="644"/>
    </location>
</feature>
<accession>A0A0J7IV31</accession>
<feature type="compositionally biased region" description="Low complexity" evidence="2">
    <location>
        <begin position="505"/>
        <end position="523"/>
    </location>
</feature>
<dbReference type="GO" id="GO:0043565">
    <property type="term" value="F:sequence-specific DNA binding"/>
    <property type="evidence" value="ECO:0007669"/>
    <property type="project" value="InterPro"/>
</dbReference>
<evidence type="ECO:0000313" key="5">
    <source>
        <dbReference type="EMBL" id="KMQ70103.1"/>
    </source>
</evidence>
<dbReference type="SMART" id="SM00342">
    <property type="entry name" value="HTH_ARAC"/>
    <property type="match status" value="1"/>
</dbReference>
<evidence type="ECO:0000259" key="4">
    <source>
        <dbReference type="PROSITE" id="PS01124"/>
    </source>
</evidence>
<dbReference type="SMART" id="SM00028">
    <property type="entry name" value="TPR"/>
    <property type="match status" value="3"/>
</dbReference>
<keyword evidence="6" id="KW-1185">Reference proteome</keyword>
<dbReference type="GO" id="GO:0003700">
    <property type="term" value="F:DNA-binding transcription factor activity"/>
    <property type="evidence" value="ECO:0007669"/>
    <property type="project" value="InterPro"/>
</dbReference>